<evidence type="ECO:0008006" key="5">
    <source>
        <dbReference type="Google" id="ProtNLM"/>
    </source>
</evidence>
<dbReference type="Pfam" id="PF06265">
    <property type="entry name" value="YutD-like"/>
    <property type="match status" value="1"/>
</dbReference>
<dbReference type="PIRSF" id="PIRSF012565">
    <property type="entry name" value="DUF1027"/>
    <property type="match status" value="1"/>
</dbReference>
<feature type="compositionally biased region" description="Basic residues" evidence="2">
    <location>
        <begin position="148"/>
        <end position="164"/>
    </location>
</feature>
<feature type="disulfide bond" evidence="1">
    <location>
        <begin position="106"/>
        <end position="110"/>
    </location>
</feature>
<organism evidence="3 4">
    <name type="scientific">Limosilactobacillus ingluviei DSM 15946</name>
    <dbReference type="NCBI Taxonomy" id="1423760"/>
    <lineage>
        <taxon>Bacteria</taxon>
        <taxon>Bacillati</taxon>
        <taxon>Bacillota</taxon>
        <taxon>Bacilli</taxon>
        <taxon>Lactobacillales</taxon>
        <taxon>Lactobacillaceae</taxon>
        <taxon>Limosilactobacillus</taxon>
    </lineage>
</organism>
<evidence type="ECO:0000313" key="4">
    <source>
        <dbReference type="Proteomes" id="UP000050816"/>
    </source>
</evidence>
<dbReference type="AlphaFoldDB" id="A0A0R1UKG1"/>
<accession>A0A0R1UKG1</accession>
<dbReference type="EMBL" id="AZFK01000013">
    <property type="protein sequence ID" value="KRL91962.1"/>
    <property type="molecule type" value="Genomic_DNA"/>
</dbReference>
<dbReference type="RefSeq" id="WP_056953777.1">
    <property type="nucleotide sequence ID" value="NZ_AZFK01000013.1"/>
</dbReference>
<comment type="caution">
    <text evidence="3">The sequence shown here is derived from an EMBL/GenBank/DDBJ whole genome shotgun (WGS) entry which is preliminary data.</text>
</comment>
<protein>
    <recommendedName>
        <fullName evidence="5">Transcriptional regulator</fullName>
    </recommendedName>
</protein>
<evidence type="ECO:0000256" key="2">
    <source>
        <dbReference type="SAM" id="MobiDB-lite"/>
    </source>
</evidence>
<dbReference type="InterPro" id="IPR009370">
    <property type="entry name" value="YutD-like"/>
</dbReference>
<dbReference type="Gene3D" id="3.50.4.20">
    <property type="match status" value="1"/>
</dbReference>
<sequence>MNRTQFTLYSEKRRAERAGAFVIERQDATHFTLNQHPYVLVADHQGAFDPAALADRFSTVLSKYDYIVGDWGFDQLRLRGFYAPENRLYTPERGVATIQDYLVEDCNFGCAYFVIQNEDVQIPRYLNRSKKRAGNKDHTANSRNHEKGRPKRRVRRIKSGKRTHRVTERK</sequence>
<gene>
    <name evidence="3" type="ORF">FC43_GL000537</name>
</gene>
<evidence type="ECO:0000256" key="1">
    <source>
        <dbReference type="PIRSR" id="PIRSR012565-1"/>
    </source>
</evidence>
<reference evidence="3 4" key="1">
    <citation type="journal article" date="2015" name="Genome Announc.">
        <title>Expanding the biotechnology potential of lactobacilli through comparative genomics of 213 strains and associated genera.</title>
        <authorList>
            <person name="Sun Z."/>
            <person name="Harris H.M."/>
            <person name="McCann A."/>
            <person name="Guo C."/>
            <person name="Argimon S."/>
            <person name="Zhang W."/>
            <person name="Yang X."/>
            <person name="Jeffery I.B."/>
            <person name="Cooney J.C."/>
            <person name="Kagawa T.F."/>
            <person name="Liu W."/>
            <person name="Song Y."/>
            <person name="Salvetti E."/>
            <person name="Wrobel A."/>
            <person name="Rasinkangas P."/>
            <person name="Parkhill J."/>
            <person name="Rea M.C."/>
            <person name="O'Sullivan O."/>
            <person name="Ritari J."/>
            <person name="Douillard F.P."/>
            <person name="Paul Ross R."/>
            <person name="Yang R."/>
            <person name="Briner A.E."/>
            <person name="Felis G.E."/>
            <person name="de Vos W.M."/>
            <person name="Barrangou R."/>
            <person name="Klaenhammer T.R."/>
            <person name="Caufield P.W."/>
            <person name="Cui Y."/>
            <person name="Zhang H."/>
            <person name="O'Toole P.W."/>
        </authorList>
    </citation>
    <scope>NUCLEOTIDE SEQUENCE [LARGE SCALE GENOMIC DNA]</scope>
    <source>
        <strain evidence="3 4">DSM 15946</strain>
    </source>
</reference>
<feature type="region of interest" description="Disordered" evidence="2">
    <location>
        <begin position="129"/>
        <end position="170"/>
    </location>
</feature>
<dbReference type="Proteomes" id="UP000050816">
    <property type="component" value="Unassembled WGS sequence"/>
</dbReference>
<feature type="compositionally biased region" description="Basic and acidic residues" evidence="2">
    <location>
        <begin position="134"/>
        <end position="147"/>
    </location>
</feature>
<dbReference type="PATRIC" id="fig|1423760.3.peg.557"/>
<keyword evidence="1" id="KW-1015">Disulfide bond</keyword>
<proteinExistence type="predicted"/>
<dbReference type="InterPro" id="IPR038141">
    <property type="entry name" value="YutD-like_sf"/>
</dbReference>
<evidence type="ECO:0000313" key="3">
    <source>
        <dbReference type="EMBL" id="KRL91962.1"/>
    </source>
</evidence>
<name>A0A0R1UKG1_9LACO</name>